<dbReference type="EMBL" id="KQ991617">
    <property type="protein sequence ID" value="KZV51460.1"/>
    <property type="molecule type" value="Genomic_DNA"/>
</dbReference>
<sequence length="369" mass="40759">MMNQLVQELRSLLEKKKKIQVISTADESVSSRKDITGSYSDQQMKIQQMRRGARYDSAGRLCVDISAEESVATQRIQTQCLSIQTQEDKSIVEEDSGESFNEPDASNSSIQSRAYLNQLLLLNQSQALHIQSTWFPGAKNFRSSKVQQSCILAAGEEEKDSRRKTLVYVVSHTAAAVCAFVESRSSHSCWLWDWVCTRSCKIKSSSGAFRDLSPVLLESIFLDVQEQRAIAAPKCYQQRAKFRMLFKRALAADILVILIYKRTIKCIGYPRMRASGESSATKHRLLHASGSHPIPPPNDPKVILEIFVILGLEVSADSSSDDVMLYVGIEVADVSSAAARAAASYDDVSGATSFELVATLRFDVAAGIS</sequence>
<organism evidence="2 3">
    <name type="scientific">Dorcoceras hygrometricum</name>
    <dbReference type="NCBI Taxonomy" id="472368"/>
    <lineage>
        <taxon>Eukaryota</taxon>
        <taxon>Viridiplantae</taxon>
        <taxon>Streptophyta</taxon>
        <taxon>Embryophyta</taxon>
        <taxon>Tracheophyta</taxon>
        <taxon>Spermatophyta</taxon>
        <taxon>Magnoliopsida</taxon>
        <taxon>eudicotyledons</taxon>
        <taxon>Gunneridae</taxon>
        <taxon>Pentapetalae</taxon>
        <taxon>asterids</taxon>
        <taxon>lamiids</taxon>
        <taxon>Lamiales</taxon>
        <taxon>Gesneriaceae</taxon>
        <taxon>Didymocarpoideae</taxon>
        <taxon>Trichosporeae</taxon>
        <taxon>Loxocarpinae</taxon>
        <taxon>Dorcoceras</taxon>
    </lineage>
</organism>
<dbReference type="AlphaFoldDB" id="A0A2Z7CWJ9"/>
<proteinExistence type="predicted"/>
<accession>A0A2Z7CWJ9</accession>
<gene>
    <name evidence="2" type="ORF">F511_35170</name>
</gene>
<dbReference type="Proteomes" id="UP000250235">
    <property type="component" value="Unassembled WGS sequence"/>
</dbReference>
<evidence type="ECO:0000256" key="1">
    <source>
        <dbReference type="SAM" id="MobiDB-lite"/>
    </source>
</evidence>
<evidence type="ECO:0000313" key="2">
    <source>
        <dbReference type="EMBL" id="KZV51460.1"/>
    </source>
</evidence>
<reference evidence="2 3" key="1">
    <citation type="journal article" date="2015" name="Proc. Natl. Acad. Sci. U.S.A.">
        <title>The resurrection genome of Boea hygrometrica: A blueprint for survival of dehydration.</title>
        <authorList>
            <person name="Xiao L."/>
            <person name="Yang G."/>
            <person name="Zhang L."/>
            <person name="Yang X."/>
            <person name="Zhao S."/>
            <person name="Ji Z."/>
            <person name="Zhou Q."/>
            <person name="Hu M."/>
            <person name="Wang Y."/>
            <person name="Chen M."/>
            <person name="Xu Y."/>
            <person name="Jin H."/>
            <person name="Xiao X."/>
            <person name="Hu G."/>
            <person name="Bao F."/>
            <person name="Hu Y."/>
            <person name="Wan P."/>
            <person name="Li L."/>
            <person name="Deng X."/>
            <person name="Kuang T."/>
            <person name="Xiang C."/>
            <person name="Zhu J.K."/>
            <person name="Oliver M.J."/>
            <person name="He Y."/>
        </authorList>
    </citation>
    <scope>NUCLEOTIDE SEQUENCE [LARGE SCALE GENOMIC DNA]</scope>
    <source>
        <strain evidence="3">cv. XS01</strain>
    </source>
</reference>
<name>A0A2Z7CWJ9_9LAMI</name>
<feature type="region of interest" description="Disordered" evidence="1">
    <location>
        <begin position="87"/>
        <end position="107"/>
    </location>
</feature>
<protein>
    <submittedName>
        <fullName evidence="2">Protein IQ-DOMAIN 1-like</fullName>
    </submittedName>
</protein>
<keyword evidence="3" id="KW-1185">Reference proteome</keyword>
<evidence type="ECO:0000313" key="3">
    <source>
        <dbReference type="Proteomes" id="UP000250235"/>
    </source>
</evidence>